<dbReference type="OrthoDB" id="3918393at2759"/>
<dbReference type="RefSeq" id="XP_033463154.1">
    <property type="nucleotide sequence ID" value="XM_033600882.1"/>
</dbReference>
<evidence type="ECO:0000313" key="4">
    <source>
        <dbReference type="RefSeq" id="XP_033463154.1"/>
    </source>
</evidence>
<reference evidence="4" key="2">
    <citation type="submission" date="2020-04" db="EMBL/GenBank/DDBJ databases">
        <authorList>
            <consortium name="NCBI Genome Project"/>
        </authorList>
    </citation>
    <scope>NUCLEOTIDE SEQUENCE</scope>
    <source>
        <strain evidence="4">CBS 342.82</strain>
    </source>
</reference>
<reference evidence="4" key="3">
    <citation type="submission" date="2025-08" db="UniProtKB">
        <authorList>
            <consortium name="RefSeq"/>
        </authorList>
    </citation>
    <scope>IDENTIFICATION</scope>
    <source>
        <strain evidence="4">CBS 342.82</strain>
    </source>
</reference>
<feature type="region of interest" description="Disordered" evidence="2">
    <location>
        <begin position="1"/>
        <end position="41"/>
    </location>
</feature>
<organism evidence="4">
    <name type="scientific">Dissoconium aciculare CBS 342.82</name>
    <dbReference type="NCBI Taxonomy" id="1314786"/>
    <lineage>
        <taxon>Eukaryota</taxon>
        <taxon>Fungi</taxon>
        <taxon>Dikarya</taxon>
        <taxon>Ascomycota</taxon>
        <taxon>Pezizomycotina</taxon>
        <taxon>Dothideomycetes</taxon>
        <taxon>Dothideomycetidae</taxon>
        <taxon>Mycosphaerellales</taxon>
        <taxon>Dissoconiaceae</taxon>
        <taxon>Dissoconium</taxon>
    </lineage>
</organism>
<evidence type="ECO:0008006" key="5">
    <source>
        <dbReference type="Google" id="ProtNLM"/>
    </source>
</evidence>
<feature type="region of interest" description="Disordered" evidence="2">
    <location>
        <begin position="54"/>
        <end position="73"/>
    </location>
</feature>
<feature type="compositionally biased region" description="Polar residues" evidence="2">
    <location>
        <begin position="1"/>
        <end position="11"/>
    </location>
</feature>
<dbReference type="Proteomes" id="UP000504637">
    <property type="component" value="Unplaced"/>
</dbReference>
<gene>
    <name evidence="4" type="ORF">K489DRAFT_312676</name>
</gene>
<evidence type="ECO:0000313" key="3">
    <source>
        <dbReference type="Proteomes" id="UP000504637"/>
    </source>
</evidence>
<keyword evidence="3" id="KW-1185">Reference proteome</keyword>
<reference evidence="4" key="1">
    <citation type="submission" date="2020-01" db="EMBL/GenBank/DDBJ databases">
        <authorList>
            <consortium name="DOE Joint Genome Institute"/>
            <person name="Haridas S."/>
            <person name="Albert R."/>
            <person name="Binder M."/>
            <person name="Bloem J."/>
            <person name="Labutti K."/>
            <person name="Salamov A."/>
            <person name="Andreopoulos B."/>
            <person name="Baker S.E."/>
            <person name="Barry K."/>
            <person name="Bills G."/>
            <person name="Bluhm B.H."/>
            <person name="Cannon C."/>
            <person name="Castanera R."/>
            <person name="Culley D.E."/>
            <person name="Daum C."/>
            <person name="Ezra D."/>
            <person name="Gonzalez J.B."/>
            <person name="Henrissat B."/>
            <person name="Kuo A."/>
            <person name="Liang C."/>
            <person name="Lipzen A."/>
            <person name="Lutzoni F."/>
            <person name="Magnuson J."/>
            <person name="Mondo S."/>
            <person name="Nolan M."/>
            <person name="Ohm R."/>
            <person name="Pangilinan J."/>
            <person name="Park H.-J."/>
            <person name="Ramirez L."/>
            <person name="Alfaro M."/>
            <person name="Sun H."/>
            <person name="Tritt A."/>
            <person name="Yoshinaga Y."/>
            <person name="Zwiers L.-H."/>
            <person name="Turgeon B.G."/>
            <person name="Goodwin S.B."/>
            <person name="Spatafora J.W."/>
            <person name="Crous P.W."/>
            <person name="Grigoriev I.V."/>
        </authorList>
    </citation>
    <scope>NUCLEOTIDE SEQUENCE</scope>
    <source>
        <strain evidence="4">CBS 342.82</strain>
    </source>
</reference>
<evidence type="ECO:0000256" key="1">
    <source>
        <dbReference type="SAM" id="Coils"/>
    </source>
</evidence>
<dbReference type="AlphaFoldDB" id="A0A6J3ME21"/>
<sequence>MSSNHATTNIGLLTPLGNGMRRTSGEALGSQKMREQSPTPSLNGNATFAAMNASPSAENNQWSSAVGHATTGGKSGRVIEKLMTENDRLKRELNEQVIKAEELQRSMQMYKPKIDALQAENDNLSHARGVDSALISRRDRKIDELKADLTQERQRRAAIEQRSRNLERERDEAVEEKNRNIQTLTESTKHAIVHAQILETSHKQLSAEYRARFEASKKDLTALREEREDHRSRLARLDVVNDQMRQELERTKKSHNEMVAVWEEYQETSQETLQSMDRRSAIETDRVRKLNEEMTEVVHEMRWVMGLKKNLRVDSKSGPAP</sequence>
<dbReference type="GeneID" id="54358682"/>
<protein>
    <recommendedName>
        <fullName evidence="5">SWI5-dependent HO expression protein 3</fullName>
    </recommendedName>
</protein>
<accession>A0A6J3ME21</accession>
<proteinExistence type="predicted"/>
<feature type="coiled-coil region" evidence="1">
    <location>
        <begin position="79"/>
        <end position="106"/>
    </location>
</feature>
<evidence type="ECO:0000256" key="2">
    <source>
        <dbReference type="SAM" id="MobiDB-lite"/>
    </source>
</evidence>
<feature type="coiled-coil region" evidence="1">
    <location>
        <begin position="135"/>
        <end position="254"/>
    </location>
</feature>
<keyword evidence="1" id="KW-0175">Coiled coil</keyword>
<feature type="compositionally biased region" description="Polar residues" evidence="2">
    <location>
        <begin position="54"/>
        <end position="64"/>
    </location>
</feature>
<name>A0A6J3ME21_9PEZI</name>